<dbReference type="InterPro" id="IPR008927">
    <property type="entry name" value="6-PGluconate_DH-like_C_sf"/>
</dbReference>
<dbReference type="KEGG" id="lcu:PL11_002665"/>
<organism evidence="5 6">
    <name type="scientific">Lentilactobacillus curieae</name>
    <dbReference type="NCBI Taxonomy" id="1138822"/>
    <lineage>
        <taxon>Bacteria</taxon>
        <taxon>Bacillati</taxon>
        <taxon>Bacillota</taxon>
        <taxon>Bacilli</taxon>
        <taxon>Lactobacillales</taxon>
        <taxon>Lactobacillaceae</taxon>
        <taxon>Lentilactobacillus</taxon>
    </lineage>
</organism>
<dbReference type="InterPro" id="IPR013131">
    <property type="entry name" value="Mannitol_DH_N"/>
</dbReference>
<gene>
    <name evidence="5" type="ORF">PL11_002665</name>
</gene>
<dbReference type="SUPFAM" id="SSF48179">
    <property type="entry name" value="6-phosphogluconate dehydrogenase C-terminal domain-like"/>
    <property type="match status" value="1"/>
</dbReference>
<dbReference type="InterPro" id="IPR036291">
    <property type="entry name" value="NAD(P)-bd_dom_sf"/>
</dbReference>
<dbReference type="EMBL" id="CP018906">
    <property type="protein sequence ID" value="AQW20893.1"/>
    <property type="molecule type" value="Genomic_DNA"/>
</dbReference>
<evidence type="ECO:0000313" key="6">
    <source>
        <dbReference type="Proteomes" id="UP000030361"/>
    </source>
</evidence>
<dbReference type="InterPro" id="IPR050988">
    <property type="entry name" value="Mannitol_DH/Oxidoreductase"/>
</dbReference>
<keyword evidence="6" id="KW-1185">Reference proteome</keyword>
<sequence length="536" mass="59142">MVKITDNYINNQAFADAGISVPDYDDTKLSGKTRWVHFGGGNLFRAYHAAVADKLLSIGDLDAGVVVADTHSKAVIEDVYKPFNNKILRVITKDDGNFDKSLLASVSEALYLTPSETDNWKKMKGIFESPELQLASFTITEKGYGLWKSDGELTDVVKKDIADGPDSPVNNMAGLASLMFARFKAGKYPMALLSTDNFSQNGDKLKKSVVTVAEGWAKNGLVDSEFVDYLKNDKLVSFPLSMIDRITPNPSETVAKKLANEGFEDSQLISTGNTDFAAFANTEEVHYLVVEDSFPNGRPSFEKAGVIMTDRDTVNDADEMKVTTCLNPLHTALAVHGDLLGFESISEEVKDEDMLNLIKQIGYVEGLPVVKDPKVIDPKDFIDQLLNKRLPNPYIPDKPQRIASDTSQKLAIRYGVTISHYLDASDRNVSDLHFIPLVLATWCRYLMAIDDNGEEFTPSPDPLLTELQPKVSDIKLGEDVNVHEHLKDILANKAIFGHDLYEIGLADQVESYFAKQISGKGAVRATLKATLAEFSK</sequence>
<evidence type="ECO:0000259" key="4">
    <source>
        <dbReference type="Pfam" id="PF08125"/>
    </source>
</evidence>
<dbReference type="SUPFAM" id="SSF51735">
    <property type="entry name" value="NAD(P)-binding Rossmann-fold domains"/>
    <property type="match status" value="1"/>
</dbReference>
<dbReference type="PANTHER" id="PTHR43362">
    <property type="entry name" value="MANNITOL DEHYDROGENASE DSF1-RELATED"/>
    <property type="match status" value="1"/>
</dbReference>
<dbReference type="InterPro" id="IPR013328">
    <property type="entry name" value="6PGD_dom2"/>
</dbReference>
<comment type="catalytic activity">
    <reaction evidence="2">
        <text>D-mannitol 1-phosphate + NAD(+) = beta-D-fructose 6-phosphate + NADH + H(+)</text>
        <dbReference type="Rhea" id="RHEA:19661"/>
        <dbReference type="ChEBI" id="CHEBI:15378"/>
        <dbReference type="ChEBI" id="CHEBI:57540"/>
        <dbReference type="ChEBI" id="CHEBI:57634"/>
        <dbReference type="ChEBI" id="CHEBI:57945"/>
        <dbReference type="ChEBI" id="CHEBI:61381"/>
        <dbReference type="EC" id="1.1.1.17"/>
    </reaction>
</comment>
<protein>
    <submittedName>
        <fullName evidence="5">Mannitol dehydrogenase</fullName>
    </submittedName>
</protein>
<dbReference type="GO" id="GO:0008926">
    <property type="term" value="F:mannitol-1-phosphate 5-dehydrogenase activity"/>
    <property type="evidence" value="ECO:0007669"/>
    <property type="project" value="UniProtKB-EC"/>
</dbReference>
<feature type="domain" description="Mannitol dehydrogenase N-terminal" evidence="3">
    <location>
        <begin position="34"/>
        <end position="302"/>
    </location>
</feature>
<dbReference type="Gene3D" id="1.10.1040.10">
    <property type="entry name" value="N-(1-d-carboxylethyl)-l-norvaline Dehydrogenase, domain 2"/>
    <property type="match status" value="1"/>
</dbReference>
<feature type="domain" description="Mannitol dehydrogenase C-terminal" evidence="4">
    <location>
        <begin position="319"/>
        <end position="507"/>
    </location>
</feature>
<dbReference type="eggNOG" id="COG0246">
    <property type="taxonomic scope" value="Bacteria"/>
</dbReference>
<dbReference type="PANTHER" id="PTHR43362:SF1">
    <property type="entry name" value="MANNITOL DEHYDROGENASE 2-RELATED"/>
    <property type="match status" value="1"/>
</dbReference>
<dbReference type="RefSeq" id="WP_035166176.1">
    <property type="nucleotide sequence ID" value="NZ_CP018906.1"/>
</dbReference>
<reference evidence="5 6" key="1">
    <citation type="journal article" date="2015" name="Genome Announc.">
        <title>Genome Sequence of Lactobacillus curieae CCTCC M 2011381T, a Novel Producer of Gamma-aminobutyric Acid.</title>
        <authorList>
            <person name="Wang Y."/>
            <person name="Wang Y."/>
            <person name="Lang C."/>
            <person name="Wei D."/>
            <person name="Xu P."/>
            <person name="Xie J."/>
        </authorList>
    </citation>
    <scope>NUCLEOTIDE SEQUENCE [LARGE SCALE GENOMIC DNA]</scope>
    <source>
        <strain evidence="5 6">CCTCC M 2011381</strain>
    </source>
</reference>
<dbReference type="Proteomes" id="UP000030361">
    <property type="component" value="Chromosome"/>
</dbReference>
<name>A0A1S6QH13_9LACO</name>
<dbReference type="Pfam" id="PF08125">
    <property type="entry name" value="Mannitol_dh_C"/>
    <property type="match status" value="1"/>
</dbReference>
<dbReference type="InterPro" id="IPR013118">
    <property type="entry name" value="Mannitol_DH_C"/>
</dbReference>
<keyword evidence="1" id="KW-0560">Oxidoreductase</keyword>
<accession>A0A1S6QH13</accession>
<dbReference type="OrthoDB" id="271711at2"/>
<evidence type="ECO:0000256" key="2">
    <source>
        <dbReference type="ARBA" id="ARBA00048615"/>
    </source>
</evidence>
<evidence type="ECO:0000313" key="5">
    <source>
        <dbReference type="EMBL" id="AQW20893.1"/>
    </source>
</evidence>
<proteinExistence type="predicted"/>
<evidence type="ECO:0000256" key="1">
    <source>
        <dbReference type="ARBA" id="ARBA00023002"/>
    </source>
</evidence>
<dbReference type="Pfam" id="PF01232">
    <property type="entry name" value="Mannitol_dh"/>
    <property type="match status" value="1"/>
</dbReference>
<dbReference type="Gene3D" id="3.40.50.720">
    <property type="entry name" value="NAD(P)-binding Rossmann-like Domain"/>
    <property type="match status" value="1"/>
</dbReference>
<dbReference type="AlphaFoldDB" id="A0A1S6QH13"/>
<evidence type="ECO:0000259" key="3">
    <source>
        <dbReference type="Pfam" id="PF01232"/>
    </source>
</evidence>